<dbReference type="EMBL" id="KZ819285">
    <property type="protein sequence ID" value="PWO00327.1"/>
    <property type="molecule type" value="Genomic_DNA"/>
</dbReference>
<feature type="compositionally biased region" description="Low complexity" evidence="1">
    <location>
        <begin position="806"/>
        <end position="815"/>
    </location>
</feature>
<keyword evidence="2" id="KW-0812">Transmembrane</keyword>
<accession>A0A316ZGE9</accession>
<feature type="transmembrane region" description="Helical" evidence="2">
    <location>
        <begin position="696"/>
        <end position="718"/>
    </location>
</feature>
<dbReference type="OrthoDB" id="5319015at2759"/>
<dbReference type="RefSeq" id="XP_025600605.1">
    <property type="nucleotide sequence ID" value="XM_025741524.1"/>
</dbReference>
<reference evidence="4 5" key="1">
    <citation type="journal article" date="2018" name="Mol. Biol. Evol.">
        <title>Broad Genomic Sampling Reveals a Smut Pathogenic Ancestry of the Fungal Clade Ustilaginomycotina.</title>
        <authorList>
            <person name="Kijpornyongpan T."/>
            <person name="Mondo S.J."/>
            <person name="Barry K."/>
            <person name="Sandor L."/>
            <person name="Lee J."/>
            <person name="Lipzen A."/>
            <person name="Pangilinan J."/>
            <person name="LaButti K."/>
            <person name="Hainaut M."/>
            <person name="Henrissat B."/>
            <person name="Grigoriev I.V."/>
            <person name="Spatafora J.W."/>
            <person name="Aime M.C."/>
        </authorList>
    </citation>
    <scope>NUCLEOTIDE SEQUENCE [LARGE SCALE GENOMIC DNA]</scope>
    <source>
        <strain evidence="4 5">MCA 4186</strain>
    </source>
</reference>
<dbReference type="Pfam" id="PF23868">
    <property type="entry name" value="Mmc1_C"/>
    <property type="match status" value="1"/>
</dbReference>
<dbReference type="Proteomes" id="UP000245946">
    <property type="component" value="Unassembled WGS sequence"/>
</dbReference>
<dbReference type="PANTHER" id="PTHR38644:SF1">
    <property type="entry name" value="EXPRESSED PROTEIN"/>
    <property type="match status" value="1"/>
</dbReference>
<dbReference type="STRING" id="58919.A0A316ZGE9"/>
<proteinExistence type="predicted"/>
<evidence type="ECO:0000313" key="5">
    <source>
        <dbReference type="Proteomes" id="UP000245946"/>
    </source>
</evidence>
<keyword evidence="2" id="KW-1133">Transmembrane helix</keyword>
<evidence type="ECO:0000256" key="2">
    <source>
        <dbReference type="SAM" id="Phobius"/>
    </source>
</evidence>
<protein>
    <recommendedName>
        <fullName evidence="3">Mmc1 C-terminal domain-containing protein</fullName>
    </recommendedName>
</protein>
<dbReference type="GeneID" id="37269068"/>
<organism evidence="4 5">
    <name type="scientific">Tilletiopsis washingtonensis</name>
    <dbReference type="NCBI Taxonomy" id="58919"/>
    <lineage>
        <taxon>Eukaryota</taxon>
        <taxon>Fungi</taxon>
        <taxon>Dikarya</taxon>
        <taxon>Basidiomycota</taxon>
        <taxon>Ustilaginomycotina</taxon>
        <taxon>Exobasidiomycetes</taxon>
        <taxon>Entylomatales</taxon>
        <taxon>Entylomatales incertae sedis</taxon>
        <taxon>Tilletiopsis</taxon>
    </lineage>
</organism>
<dbReference type="AlphaFoldDB" id="A0A316ZGE9"/>
<feature type="domain" description="Mmc1 C-terminal" evidence="3">
    <location>
        <begin position="511"/>
        <end position="731"/>
    </location>
</feature>
<feature type="region of interest" description="Disordered" evidence="1">
    <location>
        <begin position="806"/>
        <end position="826"/>
    </location>
</feature>
<sequence length="826" mass="87190">MLHATAKQLRMSLARGVRQTAAAHARPRAVPLLAALPARAASSSAAAASARVAAEPLLRQPRPPMSTPQRRTLAQHAPAPVPTASAGAAASLPVALRTRNLLAQTAQLLDDRWASRCLAASDRLLPQHLASEQGRRARVAVIGASSSGTAELVTALLDDPLSTQSHRLSLTAPTSGDAELGEVLDPLRALRERHTRRLGMEEGALRLLYGEQPGLTQRVDEVTLPLDWLRTANVELVEVLDPRSDEAMLDLLYSCDALVFTISASELSRSATLGPRAAEADPTLSLLSHFASKPGTRLAVNHDGVPPAAGTPPAQAWDVMLDSAVGQEAGHALRRHAAEPVQHVNAALAARANDALRRALETQAGAATSGSGDALELWETFRSFSSAARLQPLHSLLISPPVLPAFQQAGDDAREALLLQTAGVVSQHAIDEAAAVLYEAREEVRRAEGLATVLHGDADASIASLREAILAAPAAGEGDDSSMISSATKVHLRAGDRSHAALGVLSDSGAELEQTFSRRLPWWKLGWKVDDVRAEVEAGVMRSFAKDLEEKLIFEAGRLLSVAEAQSRKTFESLDTLTQPLSSRSKGKTEDRGARTNSVFASAVLRNTVSQHTLASARTALKPRALAEPISARRAQLFAPGGPVDVLVARAQALVVSTYLSAAIVIGASVASAHATSPVLARTPLGQALPDVLSSFALTSSTATGVAALGCLLLAWRLQGRWGKAKRKFWQDWDRLAQGLDADLEAKVEDMLRAHVFAQPLSAAEALRKLAAQRSTELEAHASALRHTAAEARALQPVAALTAELSAPADAADASGPRQSRSQPAI</sequence>
<feature type="region of interest" description="Disordered" evidence="1">
    <location>
        <begin position="53"/>
        <end position="76"/>
    </location>
</feature>
<evidence type="ECO:0000313" key="4">
    <source>
        <dbReference type="EMBL" id="PWO00327.1"/>
    </source>
</evidence>
<evidence type="ECO:0000256" key="1">
    <source>
        <dbReference type="SAM" id="MobiDB-lite"/>
    </source>
</evidence>
<name>A0A316ZGE9_9BASI</name>
<keyword evidence="5" id="KW-1185">Reference proteome</keyword>
<dbReference type="InterPro" id="IPR056196">
    <property type="entry name" value="Mmc1_C"/>
</dbReference>
<dbReference type="PANTHER" id="PTHR38644">
    <property type="entry name" value="EXPRESSED PROTEIN"/>
    <property type="match status" value="1"/>
</dbReference>
<feature type="compositionally biased region" description="Polar residues" evidence="1">
    <location>
        <begin position="817"/>
        <end position="826"/>
    </location>
</feature>
<gene>
    <name evidence="4" type="ORF">FA09DRAFT_327781</name>
</gene>
<keyword evidence="2" id="KW-0472">Membrane</keyword>
<evidence type="ECO:0000259" key="3">
    <source>
        <dbReference type="Pfam" id="PF23868"/>
    </source>
</evidence>